<dbReference type="AlphaFoldDB" id="Q4T748"/>
<accession>Q4T748</accession>
<sequence>TGKRSEKGPACWKRRVKSEYMRLRQLKRFSTGR</sequence>
<protein>
    <submittedName>
        <fullName evidence="1">Chromosome undetermined SCAF8325, whole genome shotgun sequence</fullName>
    </submittedName>
</protein>
<name>Q4T748_TETNG</name>
<feature type="non-terminal residue" evidence="1">
    <location>
        <position position="1"/>
    </location>
</feature>
<gene>
    <name evidence="1" type="ORF">GSTENG00005932001</name>
</gene>
<dbReference type="KEGG" id="tng:GSTEN00005932G001"/>
<reference evidence="1" key="1">
    <citation type="journal article" date="2004" name="Nature">
        <title>Genome duplication in the teleost fish Tetraodon nigroviridis reveals the early vertebrate proto-karyotype.</title>
        <authorList>
            <person name="Jaillon O."/>
            <person name="Aury J.-M."/>
            <person name="Brunet F."/>
            <person name="Petit J.-L."/>
            <person name="Stange-Thomann N."/>
            <person name="Mauceli E."/>
            <person name="Bouneau L."/>
            <person name="Fischer C."/>
            <person name="Ozouf-Costaz C."/>
            <person name="Bernot A."/>
            <person name="Nicaud S."/>
            <person name="Jaffe D."/>
            <person name="Fisher S."/>
            <person name="Lutfalla G."/>
            <person name="Dossat C."/>
            <person name="Segurens B."/>
            <person name="Dasilva C."/>
            <person name="Salanoubat M."/>
            <person name="Levy M."/>
            <person name="Boudet N."/>
            <person name="Castellano S."/>
            <person name="Anthouard V."/>
            <person name="Jubin C."/>
            <person name="Castelli V."/>
            <person name="Katinka M."/>
            <person name="Vacherie B."/>
            <person name="Biemont C."/>
            <person name="Skalli Z."/>
            <person name="Cattolico L."/>
            <person name="Poulain J."/>
            <person name="De Berardinis V."/>
            <person name="Cruaud C."/>
            <person name="Duprat S."/>
            <person name="Brottier P."/>
            <person name="Coutanceau J.-P."/>
            <person name="Gouzy J."/>
            <person name="Parra G."/>
            <person name="Lardier G."/>
            <person name="Chapple C."/>
            <person name="McKernan K.J."/>
            <person name="McEwan P."/>
            <person name="Bosak S."/>
            <person name="Kellis M."/>
            <person name="Volff J.-N."/>
            <person name="Guigo R."/>
            <person name="Zody M.C."/>
            <person name="Mesirov J."/>
            <person name="Lindblad-Toh K."/>
            <person name="Birren B."/>
            <person name="Nusbaum C."/>
            <person name="Kahn D."/>
            <person name="Robinson-Rechavi M."/>
            <person name="Laudet V."/>
            <person name="Schachter V."/>
            <person name="Quetier F."/>
            <person name="Saurin W."/>
            <person name="Scarpelli C."/>
            <person name="Wincker P."/>
            <person name="Lander E.S."/>
            <person name="Weissenbach J."/>
            <person name="Roest Crollius H."/>
        </authorList>
    </citation>
    <scope>NUCLEOTIDE SEQUENCE [LARGE SCALE GENOMIC DNA]</scope>
</reference>
<proteinExistence type="predicted"/>
<dbReference type="OrthoDB" id="6141102at2759"/>
<dbReference type="EMBL" id="CAAE01008325">
    <property type="protein sequence ID" value="CAF91284.1"/>
    <property type="molecule type" value="Genomic_DNA"/>
</dbReference>
<evidence type="ECO:0000313" key="1">
    <source>
        <dbReference type="EMBL" id="CAF91284.1"/>
    </source>
</evidence>
<reference evidence="1" key="2">
    <citation type="submission" date="2004-02" db="EMBL/GenBank/DDBJ databases">
        <authorList>
            <consortium name="Genoscope"/>
            <consortium name="Whitehead Institute Centre for Genome Research"/>
        </authorList>
    </citation>
    <scope>NUCLEOTIDE SEQUENCE</scope>
</reference>
<organism evidence="1">
    <name type="scientific">Tetraodon nigroviridis</name>
    <name type="common">Spotted green pufferfish</name>
    <name type="synonym">Chelonodon nigroviridis</name>
    <dbReference type="NCBI Taxonomy" id="99883"/>
    <lineage>
        <taxon>Eukaryota</taxon>
        <taxon>Metazoa</taxon>
        <taxon>Chordata</taxon>
        <taxon>Craniata</taxon>
        <taxon>Vertebrata</taxon>
        <taxon>Euteleostomi</taxon>
        <taxon>Actinopterygii</taxon>
        <taxon>Neopterygii</taxon>
        <taxon>Teleostei</taxon>
        <taxon>Neoteleostei</taxon>
        <taxon>Acanthomorphata</taxon>
        <taxon>Eupercaria</taxon>
        <taxon>Tetraodontiformes</taxon>
        <taxon>Tetradontoidea</taxon>
        <taxon>Tetraodontidae</taxon>
        <taxon>Tetraodon</taxon>
    </lineage>
</organism>